<feature type="transmembrane region" description="Helical" evidence="7">
    <location>
        <begin position="382"/>
        <end position="400"/>
    </location>
</feature>
<feature type="transmembrane region" description="Helical" evidence="7">
    <location>
        <begin position="14"/>
        <end position="34"/>
    </location>
</feature>
<dbReference type="PANTHER" id="PTHR48020:SF49">
    <property type="entry name" value="SUGAR TRANSPORTER"/>
    <property type="match status" value="1"/>
</dbReference>
<keyword evidence="10" id="KW-1185">Reference proteome</keyword>
<dbReference type="PANTHER" id="PTHR48020">
    <property type="entry name" value="PROTON MYO-INOSITOL COTRANSPORTER"/>
    <property type="match status" value="1"/>
</dbReference>
<evidence type="ECO:0000256" key="5">
    <source>
        <dbReference type="ARBA" id="ARBA00022989"/>
    </source>
</evidence>
<feature type="domain" description="Major facilitator superfamily (MFS) profile" evidence="8">
    <location>
        <begin position="1"/>
        <end position="432"/>
    </location>
</feature>
<dbReference type="InterPro" id="IPR050814">
    <property type="entry name" value="Myo-inositol_Transporter"/>
</dbReference>
<evidence type="ECO:0000256" key="1">
    <source>
        <dbReference type="ARBA" id="ARBA00004141"/>
    </source>
</evidence>
<dbReference type="Pfam" id="PF00083">
    <property type="entry name" value="Sugar_tr"/>
    <property type="match status" value="1"/>
</dbReference>
<organism evidence="9 10">
    <name type="scientific">Eucalyptus globulus</name>
    <name type="common">Tasmanian blue gum</name>
    <dbReference type="NCBI Taxonomy" id="34317"/>
    <lineage>
        <taxon>Eukaryota</taxon>
        <taxon>Viridiplantae</taxon>
        <taxon>Streptophyta</taxon>
        <taxon>Embryophyta</taxon>
        <taxon>Tracheophyta</taxon>
        <taxon>Spermatophyta</taxon>
        <taxon>Magnoliopsida</taxon>
        <taxon>eudicotyledons</taxon>
        <taxon>Gunneridae</taxon>
        <taxon>Pentapetalae</taxon>
        <taxon>rosids</taxon>
        <taxon>malvids</taxon>
        <taxon>Myrtales</taxon>
        <taxon>Myrtaceae</taxon>
        <taxon>Myrtoideae</taxon>
        <taxon>Eucalypteae</taxon>
        <taxon>Eucalyptus</taxon>
    </lineage>
</organism>
<feature type="transmembrane region" description="Helical" evidence="7">
    <location>
        <begin position="406"/>
        <end position="426"/>
    </location>
</feature>
<comment type="similarity">
    <text evidence="2">Belongs to the major facilitator superfamily. Sugar transporter (TC 2.A.1.1) family.</text>
</comment>
<reference evidence="9 10" key="1">
    <citation type="submission" date="2024-11" db="EMBL/GenBank/DDBJ databases">
        <title>Chromosome-level genome assembly of Eucalyptus globulus Labill. provides insights into its genome evolution.</title>
        <authorList>
            <person name="Li X."/>
        </authorList>
    </citation>
    <scope>NUCLEOTIDE SEQUENCE [LARGE SCALE GENOMIC DNA]</scope>
    <source>
        <strain evidence="9">CL2024</strain>
        <tissue evidence="9">Fresh tender leaves</tissue>
    </source>
</reference>
<evidence type="ECO:0000313" key="9">
    <source>
        <dbReference type="EMBL" id="KAL3729353.1"/>
    </source>
</evidence>
<dbReference type="SUPFAM" id="SSF103473">
    <property type="entry name" value="MFS general substrate transporter"/>
    <property type="match status" value="1"/>
</dbReference>
<comment type="caution">
    <text evidence="9">The sequence shown here is derived from an EMBL/GenBank/DDBJ whole genome shotgun (WGS) entry which is preliminary data.</text>
</comment>
<keyword evidence="4 7" id="KW-0812">Transmembrane</keyword>
<dbReference type="Proteomes" id="UP001634007">
    <property type="component" value="Unassembled WGS sequence"/>
</dbReference>
<gene>
    <name evidence="9" type="ORF">ACJRO7_026462</name>
</gene>
<dbReference type="AlphaFoldDB" id="A0ABD3JSZ3"/>
<dbReference type="InterPro" id="IPR036259">
    <property type="entry name" value="MFS_trans_sf"/>
</dbReference>
<evidence type="ECO:0000256" key="4">
    <source>
        <dbReference type="ARBA" id="ARBA00022692"/>
    </source>
</evidence>
<feature type="transmembrane region" description="Helical" evidence="7">
    <location>
        <begin position="104"/>
        <end position="125"/>
    </location>
</feature>
<protein>
    <recommendedName>
        <fullName evidence="8">Major facilitator superfamily (MFS) profile domain-containing protein</fullName>
    </recommendedName>
</protein>
<name>A0ABD3JSZ3_EUCGL</name>
<dbReference type="EMBL" id="JBJKBG010000007">
    <property type="protein sequence ID" value="KAL3729353.1"/>
    <property type="molecule type" value="Genomic_DNA"/>
</dbReference>
<accession>A0ABD3JSZ3</accession>
<feature type="transmembrane region" description="Helical" evidence="7">
    <location>
        <begin position="337"/>
        <end position="370"/>
    </location>
</feature>
<dbReference type="InterPro" id="IPR005829">
    <property type="entry name" value="Sugar_transporter_CS"/>
</dbReference>
<feature type="transmembrane region" description="Helical" evidence="7">
    <location>
        <begin position="74"/>
        <end position="92"/>
    </location>
</feature>
<evidence type="ECO:0000313" key="10">
    <source>
        <dbReference type="Proteomes" id="UP001634007"/>
    </source>
</evidence>
<dbReference type="GO" id="GO:0016020">
    <property type="term" value="C:membrane"/>
    <property type="evidence" value="ECO:0007669"/>
    <property type="project" value="UniProtKB-SubCell"/>
</dbReference>
<comment type="subcellular location">
    <subcellularLocation>
        <location evidence="1">Membrane</location>
        <topology evidence="1">Multi-pass membrane protein</topology>
    </subcellularLocation>
</comment>
<feature type="transmembrane region" description="Helical" evidence="7">
    <location>
        <begin position="270"/>
        <end position="292"/>
    </location>
</feature>
<evidence type="ECO:0000256" key="2">
    <source>
        <dbReference type="ARBA" id="ARBA00010992"/>
    </source>
</evidence>
<proteinExistence type="inferred from homology"/>
<dbReference type="InterPro" id="IPR020846">
    <property type="entry name" value="MFS_dom"/>
</dbReference>
<evidence type="ECO:0000256" key="6">
    <source>
        <dbReference type="ARBA" id="ARBA00023136"/>
    </source>
</evidence>
<dbReference type="PROSITE" id="PS00216">
    <property type="entry name" value="SUGAR_TRANSPORT_1"/>
    <property type="match status" value="2"/>
</dbReference>
<evidence type="ECO:0000259" key="8">
    <source>
        <dbReference type="PROSITE" id="PS50850"/>
    </source>
</evidence>
<keyword evidence="3" id="KW-0813">Transport</keyword>
<dbReference type="InterPro" id="IPR003663">
    <property type="entry name" value="Sugar/inositol_transpt"/>
</dbReference>
<dbReference type="PROSITE" id="PS50850">
    <property type="entry name" value="MFS"/>
    <property type="match status" value="1"/>
</dbReference>
<sequence>MTTLQKGQELSSRLVELLTVIIHIFALVGSVIAGRAADSIGRRLTIFSIGIIFFCVPSVMGLASMYSVALFGRFFAQVGVGYTLTIVPLYLAEVSPAFSRGFYTCFPQVFINTGMIIGYTGHYIFSKMKLNGWGFLIWEELIPLTLLAVVLRAMPESPRWLILKGRLREARSILCWTSSSIQESECQYTNICYAANIPESQFEEDIISVRRSESNTRWDLLRFSNPALLHMSACAIMIQLAQKACGCDTIVLYLPQILEKAGVVNINEKVLWILLIDLLKTVCAVVAAFLLDRYGRRKLLLISIGGMVVSLVTLGSCLINIDDIDKNRIDPNKKKELWVSQICIVSLFFYMGSFSIGMGPVGSVFISELFPLELRAKGCSTAYAVNQGASALVSLIFFLLNKPVSLGGAVFSFAVAAMGAWLFFFVTMPETKGFSLEEMLRLFGT</sequence>
<evidence type="ECO:0000256" key="3">
    <source>
        <dbReference type="ARBA" id="ARBA00022448"/>
    </source>
</evidence>
<keyword evidence="6 7" id="KW-0472">Membrane</keyword>
<keyword evidence="5 7" id="KW-1133">Transmembrane helix</keyword>
<dbReference type="InterPro" id="IPR005828">
    <property type="entry name" value="MFS_sugar_transport-like"/>
</dbReference>
<feature type="transmembrane region" description="Helical" evidence="7">
    <location>
        <begin position="299"/>
        <end position="321"/>
    </location>
</feature>
<dbReference type="PRINTS" id="PR00171">
    <property type="entry name" value="SUGRTRNSPORT"/>
</dbReference>
<evidence type="ECO:0000256" key="7">
    <source>
        <dbReference type="SAM" id="Phobius"/>
    </source>
</evidence>
<feature type="transmembrane region" description="Helical" evidence="7">
    <location>
        <begin position="46"/>
        <end position="68"/>
    </location>
</feature>
<dbReference type="Gene3D" id="1.20.1250.20">
    <property type="entry name" value="MFS general substrate transporter like domains"/>
    <property type="match status" value="1"/>
</dbReference>